<dbReference type="Gene3D" id="2.40.50.690">
    <property type="match status" value="1"/>
</dbReference>
<proteinExistence type="predicted"/>
<comment type="subcellular location">
    <subcellularLocation>
        <location evidence="1">Cytoplasm</location>
    </subcellularLocation>
</comment>
<keyword evidence="4" id="KW-0460">Magnesium</keyword>
<keyword evidence="8" id="KW-1185">Reference proteome</keyword>
<dbReference type="AlphaFoldDB" id="A0A6A6KQY7"/>
<keyword evidence="2" id="KW-0963">Cytoplasm</keyword>
<dbReference type="EMBL" id="JAAGAX010000015">
    <property type="protein sequence ID" value="KAF2291432.1"/>
    <property type="molecule type" value="Genomic_DNA"/>
</dbReference>
<accession>A0A6A6KQY7</accession>
<gene>
    <name evidence="7" type="ORF">GH714_024024</name>
</gene>
<dbReference type="Proteomes" id="UP000467840">
    <property type="component" value="Chromosome 2"/>
</dbReference>
<dbReference type="GO" id="GO:0006402">
    <property type="term" value="P:mRNA catabolic process"/>
    <property type="evidence" value="ECO:0007669"/>
    <property type="project" value="TreeGrafter"/>
</dbReference>
<dbReference type="SUPFAM" id="SSF50249">
    <property type="entry name" value="Nucleic acid-binding proteins"/>
    <property type="match status" value="1"/>
</dbReference>
<evidence type="ECO:0000256" key="3">
    <source>
        <dbReference type="ARBA" id="ARBA00022723"/>
    </source>
</evidence>
<dbReference type="PANTHER" id="PTHR23355:SF9">
    <property type="entry name" value="DIS3-LIKE EXONUCLEASE 2"/>
    <property type="match status" value="1"/>
</dbReference>
<evidence type="ECO:0000256" key="2">
    <source>
        <dbReference type="ARBA" id="ARBA00022490"/>
    </source>
</evidence>
<dbReference type="InterPro" id="IPR012340">
    <property type="entry name" value="NA-bd_OB-fold"/>
</dbReference>
<organism evidence="7 8">
    <name type="scientific">Hevea brasiliensis</name>
    <name type="common">Para rubber tree</name>
    <name type="synonym">Siphonia brasiliensis</name>
    <dbReference type="NCBI Taxonomy" id="3981"/>
    <lineage>
        <taxon>Eukaryota</taxon>
        <taxon>Viridiplantae</taxon>
        <taxon>Streptophyta</taxon>
        <taxon>Embryophyta</taxon>
        <taxon>Tracheophyta</taxon>
        <taxon>Spermatophyta</taxon>
        <taxon>Magnoliopsida</taxon>
        <taxon>eudicotyledons</taxon>
        <taxon>Gunneridae</taxon>
        <taxon>Pentapetalae</taxon>
        <taxon>rosids</taxon>
        <taxon>fabids</taxon>
        <taxon>Malpighiales</taxon>
        <taxon>Euphorbiaceae</taxon>
        <taxon>Crotonoideae</taxon>
        <taxon>Micrandreae</taxon>
        <taxon>Hevea</taxon>
    </lineage>
</organism>
<evidence type="ECO:0000256" key="4">
    <source>
        <dbReference type="ARBA" id="ARBA00022842"/>
    </source>
</evidence>
<protein>
    <recommendedName>
        <fullName evidence="6">Protein SUPPRESSOR OF VARICOSE</fullName>
    </recommendedName>
</protein>
<evidence type="ECO:0000256" key="6">
    <source>
        <dbReference type="ARBA" id="ARBA00080592"/>
    </source>
</evidence>
<evidence type="ECO:0000313" key="7">
    <source>
        <dbReference type="EMBL" id="KAF2291432.1"/>
    </source>
</evidence>
<keyword evidence="3" id="KW-0479">Metal-binding</keyword>
<sequence>MCSMSRQPELDAHALCEHGLTSVSNVAFNSMPTMHINEEVEHILPSDLGGQTFSRSCPEPMAGGVPLGRCMNKDLLPFYHFDDNSRGKIFAPHWSMEATNEAVEKDDAFKALFRVNAHNRLEAYCKIEGVLTDVLISGIAAQNRAVEGDIVVIKVDPLPLWTKMKGSNGPPVNVSLAEDCNLVVEASETAGGNCKGKSKVDVDYKYAEPESFSIPQKGIHYDDSSCAGERIHQELNVPVDYNFGNGYHPSASDSSHFGYSSGQSEVMNGVDRLCAMINSYPLKRPTGRVVAIIERSLRRDAIVGFLNVKQWFYYREGFKKDAKENKIHHPSLLVNIFNLHQLIQNFPK</sequence>
<dbReference type="GO" id="GO:0000175">
    <property type="term" value="F:3'-5'-RNA exonuclease activity"/>
    <property type="evidence" value="ECO:0007669"/>
    <property type="project" value="TreeGrafter"/>
</dbReference>
<evidence type="ECO:0000256" key="1">
    <source>
        <dbReference type="ARBA" id="ARBA00004496"/>
    </source>
</evidence>
<dbReference type="GO" id="GO:0046872">
    <property type="term" value="F:metal ion binding"/>
    <property type="evidence" value="ECO:0007669"/>
    <property type="project" value="UniProtKB-KW"/>
</dbReference>
<dbReference type="FunFam" id="2.40.50.690:FF:000007">
    <property type="entry name" value="DIS3-like exonuclease 2"/>
    <property type="match status" value="1"/>
</dbReference>
<dbReference type="InterPro" id="IPR050180">
    <property type="entry name" value="RNR_Ribonuclease"/>
</dbReference>
<dbReference type="GO" id="GO:0003723">
    <property type="term" value="F:RNA binding"/>
    <property type="evidence" value="ECO:0007669"/>
    <property type="project" value="UniProtKB-KW"/>
</dbReference>
<dbReference type="GO" id="GO:0000932">
    <property type="term" value="C:P-body"/>
    <property type="evidence" value="ECO:0007669"/>
    <property type="project" value="TreeGrafter"/>
</dbReference>
<comment type="caution">
    <text evidence="7">The sequence shown here is derived from an EMBL/GenBank/DDBJ whole genome shotgun (WGS) entry which is preliminary data.</text>
</comment>
<dbReference type="PANTHER" id="PTHR23355">
    <property type="entry name" value="RIBONUCLEASE"/>
    <property type="match status" value="1"/>
</dbReference>
<name>A0A6A6KQY7_HEVBR</name>
<evidence type="ECO:0000313" key="8">
    <source>
        <dbReference type="Proteomes" id="UP000467840"/>
    </source>
</evidence>
<evidence type="ECO:0000256" key="5">
    <source>
        <dbReference type="ARBA" id="ARBA00022884"/>
    </source>
</evidence>
<reference evidence="7 8" key="1">
    <citation type="journal article" date="2020" name="Mol. Plant">
        <title>The Chromosome-Based Rubber Tree Genome Provides New Insights into Spurge Genome Evolution and Rubber Biosynthesis.</title>
        <authorList>
            <person name="Liu J."/>
            <person name="Shi C."/>
            <person name="Shi C.C."/>
            <person name="Li W."/>
            <person name="Zhang Q.J."/>
            <person name="Zhang Y."/>
            <person name="Li K."/>
            <person name="Lu H.F."/>
            <person name="Shi C."/>
            <person name="Zhu S.T."/>
            <person name="Xiao Z.Y."/>
            <person name="Nan H."/>
            <person name="Yue Y."/>
            <person name="Zhu X.G."/>
            <person name="Wu Y."/>
            <person name="Hong X.N."/>
            <person name="Fan G.Y."/>
            <person name="Tong Y."/>
            <person name="Zhang D."/>
            <person name="Mao C.L."/>
            <person name="Liu Y.L."/>
            <person name="Hao S.J."/>
            <person name="Liu W.Q."/>
            <person name="Lv M.Q."/>
            <person name="Zhang H.B."/>
            <person name="Liu Y."/>
            <person name="Hu-Tang G.R."/>
            <person name="Wang J.P."/>
            <person name="Wang J.H."/>
            <person name="Sun Y.H."/>
            <person name="Ni S.B."/>
            <person name="Chen W.B."/>
            <person name="Zhang X.C."/>
            <person name="Jiao Y.N."/>
            <person name="Eichler E.E."/>
            <person name="Li G.H."/>
            <person name="Liu X."/>
            <person name="Gao L.Z."/>
        </authorList>
    </citation>
    <scope>NUCLEOTIDE SEQUENCE [LARGE SCALE GENOMIC DNA]</scope>
    <source>
        <strain evidence="8">cv. GT1</strain>
        <tissue evidence="7">Leaf</tissue>
    </source>
</reference>
<keyword evidence="5" id="KW-0694">RNA-binding</keyword>